<protein>
    <recommendedName>
        <fullName evidence="1">TIL domain-containing protein</fullName>
    </recommendedName>
</protein>
<evidence type="ECO:0000313" key="3">
    <source>
        <dbReference type="Proteomes" id="UP001500167"/>
    </source>
</evidence>
<name>A0ABP7ZR70_9SPHI</name>
<proteinExistence type="predicted"/>
<organism evidence="2 3">
    <name type="scientific">Sphingobacterium ginsenosidimutans</name>
    <dbReference type="NCBI Taxonomy" id="687845"/>
    <lineage>
        <taxon>Bacteria</taxon>
        <taxon>Pseudomonadati</taxon>
        <taxon>Bacteroidota</taxon>
        <taxon>Sphingobacteriia</taxon>
        <taxon>Sphingobacteriales</taxon>
        <taxon>Sphingobacteriaceae</taxon>
        <taxon>Sphingobacterium</taxon>
    </lineage>
</organism>
<evidence type="ECO:0000313" key="2">
    <source>
        <dbReference type="EMBL" id="GAA4168445.1"/>
    </source>
</evidence>
<reference evidence="3" key="1">
    <citation type="journal article" date="2019" name="Int. J. Syst. Evol. Microbiol.">
        <title>The Global Catalogue of Microorganisms (GCM) 10K type strain sequencing project: providing services to taxonomists for standard genome sequencing and annotation.</title>
        <authorList>
            <consortium name="The Broad Institute Genomics Platform"/>
            <consortium name="The Broad Institute Genome Sequencing Center for Infectious Disease"/>
            <person name="Wu L."/>
            <person name="Ma J."/>
        </authorList>
    </citation>
    <scope>NUCLEOTIDE SEQUENCE [LARGE SCALE GENOMIC DNA]</scope>
    <source>
        <strain evidence="3">JCM 16722</strain>
    </source>
</reference>
<dbReference type="CDD" id="cd19941">
    <property type="entry name" value="TIL"/>
    <property type="match status" value="1"/>
</dbReference>
<dbReference type="InterPro" id="IPR002919">
    <property type="entry name" value="TIL_dom"/>
</dbReference>
<dbReference type="NCBIfam" id="NF033852">
    <property type="entry name" value="fulvocin_rel"/>
    <property type="match status" value="1"/>
</dbReference>
<gene>
    <name evidence="2" type="ORF">GCM10022218_03350</name>
</gene>
<dbReference type="RefSeq" id="WP_346083897.1">
    <property type="nucleotide sequence ID" value="NZ_BAAAZK010000002.1"/>
</dbReference>
<dbReference type="PROSITE" id="PS51257">
    <property type="entry name" value="PROKAR_LIPOPROTEIN"/>
    <property type="match status" value="1"/>
</dbReference>
<keyword evidence="3" id="KW-1185">Reference proteome</keyword>
<dbReference type="Proteomes" id="UP001500167">
    <property type="component" value="Unassembled WGS sequence"/>
</dbReference>
<comment type="caution">
    <text evidence="2">The sequence shown here is derived from an EMBL/GenBank/DDBJ whole genome shotgun (WGS) entry which is preliminary data.</text>
</comment>
<dbReference type="Gene3D" id="2.10.25.10">
    <property type="entry name" value="Laminin"/>
    <property type="match status" value="1"/>
</dbReference>
<dbReference type="InterPro" id="IPR036084">
    <property type="entry name" value="Ser_inhib-like_sf"/>
</dbReference>
<dbReference type="Pfam" id="PF01826">
    <property type="entry name" value="TIL"/>
    <property type="match status" value="1"/>
</dbReference>
<accession>A0ABP7ZR70</accession>
<feature type="domain" description="TIL" evidence="1">
    <location>
        <begin position="157"/>
        <end position="196"/>
    </location>
</feature>
<evidence type="ECO:0000259" key="1">
    <source>
        <dbReference type="Pfam" id="PF01826"/>
    </source>
</evidence>
<dbReference type="SUPFAM" id="SSF57567">
    <property type="entry name" value="Serine protease inhibitors"/>
    <property type="match status" value="1"/>
</dbReference>
<dbReference type="EMBL" id="BAAAZK010000002">
    <property type="protein sequence ID" value="GAA4168445.1"/>
    <property type="molecule type" value="Genomic_DNA"/>
</dbReference>
<sequence>MKIIVQTLVILLVTVIVMTSCQKENNNNPSVNKLESDIVSRLISEKDHDVISLSFGTQLDYNQRYEFVIKRLAIIESTAKLSDEQKIVIREVIGLLKPEFYIPNSNANKIFLNSTFSPYKSKIASLFTLDEMKSIFASFDHPAEVQKLVVSSLAEIKCGENEYYTECMQGTLPCKAGCECKPGYVRNTEGKCVDIKTIGECNCTQSDNWCGSGISCLTRSCKSPIIGCGWLTLSTCDGLCNN</sequence>